<organism evidence="1">
    <name type="scientific">marine sediment metagenome</name>
    <dbReference type="NCBI Taxonomy" id="412755"/>
    <lineage>
        <taxon>unclassified sequences</taxon>
        <taxon>metagenomes</taxon>
        <taxon>ecological metagenomes</taxon>
    </lineage>
</organism>
<reference evidence="1" key="1">
    <citation type="journal article" date="2015" name="Nature">
        <title>Complex archaea that bridge the gap between prokaryotes and eukaryotes.</title>
        <authorList>
            <person name="Spang A."/>
            <person name="Saw J.H."/>
            <person name="Jorgensen S.L."/>
            <person name="Zaremba-Niedzwiedzka K."/>
            <person name="Martijn J."/>
            <person name="Lind A.E."/>
            <person name="van Eijk R."/>
            <person name="Schleper C."/>
            <person name="Guy L."/>
            <person name="Ettema T.J."/>
        </authorList>
    </citation>
    <scope>NUCLEOTIDE SEQUENCE</scope>
</reference>
<name>A0A0F8ZLW0_9ZZZZ</name>
<protein>
    <submittedName>
        <fullName evidence="1">Uncharacterized protein</fullName>
    </submittedName>
</protein>
<feature type="non-terminal residue" evidence="1">
    <location>
        <position position="442"/>
    </location>
</feature>
<dbReference type="AlphaFoldDB" id="A0A0F8ZLW0"/>
<feature type="non-terminal residue" evidence="1">
    <location>
        <position position="1"/>
    </location>
</feature>
<accession>A0A0F8ZLW0</accession>
<proteinExistence type="predicted"/>
<sequence length="442" mass="44825">TRELAFQLSGITAGNTRVLTVQDANGTIALSADLHAQAHAADHTSGADDIQDAASNGSTKGIATFESADFVSTSGKIDLVTSVLKTLTGDSGTGTGSTHSIKIEGGTGITTAGSAAKVVITGHAKYTDAAAISAVEGEVTLDLTGDVSIQDGTASKTLSILVTGDANPKMRLSDDRLEFGSGGASALDTSLKRSAAGIFELERASADIFLQGLVTGDANRRWSLDQTGINFGSGSAVEDVTFGRTTIGTLGVADWFAQSSGILAGVDQTDFVRASAGVSSLALRLFTVVTNTKDANARARYAHDRIEFGAGGASALDVNLYRNAASELKTDDKFLVALDLEVGGNIIVGGLVDGVDIAAHPGLSGVHHTLLHAAAQHNAAVLTAGDNENLGAFYLDIDDIAVPANPGAGIRRLFVNTATGELSVRTNAGATVSLEGAAAGVA</sequence>
<gene>
    <name evidence="1" type="ORF">LCGC14_2678820</name>
</gene>
<dbReference type="EMBL" id="LAZR01047174">
    <property type="protein sequence ID" value="KKK94838.1"/>
    <property type="molecule type" value="Genomic_DNA"/>
</dbReference>
<evidence type="ECO:0000313" key="1">
    <source>
        <dbReference type="EMBL" id="KKK94838.1"/>
    </source>
</evidence>
<comment type="caution">
    <text evidence="1">The sequence shown here is derived from an EMBL/GenBank/DDBJ whole genome shotgun (WGS) entry which is preliminary data.</text>
</comment>